<accession>A0A2U3EIJ2</accession>
<sequence>MCEAREVFCRRPHCRGVIGWHILRPCASAYTTLTTLDEAAAAECGGSAHGENSSCSRGGGRSSSSSSSATRWNWAAFTSGCKVPKVVSRRRCETACCVGCMRRAMDDLQAVVDGGDGAATTKNAEGRGQSLFARRVAAAWEQGRDLLWEVGWREQRRWPLEAERMTLGDVGNMSEEVVEREAITPNMELMDVLLHSFDDKGAATEHAAQQTDITDAVLPTQPPPMPSSITQNTGYVSPSIFFTEEFQPSLGTFAFEPWTPTLGRSGAVVDGYFNTTTTAQPGSANDSSHADLQLLFDGPVLEQGDDIWDALVGTAEGAEDWEGTVSKHQRQGDGGEEGQGSHKRQRFG</sequence>
<protein>
    <submittedName>
        <fullName evidence="2">Uncharacterized protein</fullName>
    </submittedName>
</protein>
<dbReference type="EMBL" id="LCWV01000003">
    <property type="protein sequence ID" value="PWI74260.1"/>
    <property type="molecule type" value="Genomic_DNA"/>
</dbReference>
<organism evidence="2 3">
    <name type="scientific">Purpureocillium lilacinum</name>
    <name type="common">Paecilomyces lilacinus</name>
    <dbReference type="NCBI Taxonomy" id="33203"/>
    <lineage>
        <taxon>Eukaryota</taxon>
        <taxon>Fungi</taxon>
        <taxon>Dikarya</taxon>
        <taxon>Ascomycota</taxon>
        <taxon>Pezizomycotina</taxon>
        <taxon>Sordariomycetes</taxon>
        <taxon>Hypocreomycetidae</taxon>
        <taxon>Hypocreales</taxon>
        <taxon>Ophiocordycipitaceae</taxon>
        <taxon>Purpureocillium</taxon>
    </lineage>
</organism>
<dbReference type="Proteomes" id="UP000245956">
    <property type="component" value="Unassembled WGS sequence"/>
</dbReference>
<reference evidence="2 3" key="1">
    <citation type="journal article" date="2016" name="Front. Microbiol.">
        <title>Genome and transcriptome sequences reveal the specific parasitism of the nematophagous Purpureocillium lilacinum 36-1.</title>
        <authorList>
            <person name="Xie J."/>
            <person name="Li S."/>
            <person name="Mo C."/>
            <person name="Xiao X."/>
            <person name="Peng D."/>
            <person name="Wang G."/>
            <person name="Xiao Y."/>
        </authorList>
    </citation>
    <scope>NUCLEOTIDE SEQUENCE [LARGE SCALE GENOMIC DNA]</scope>
    <source>
        <strain evidence="2 3">36-1</strain>
    </source>
</reference>
<feature type="region of interest" description="Disordered" evidence="1">
    <location>
        <begin position="318"/>
        <end position="348"/>
    </location>
</feature>
<gene>
    <name evidence="2" type="ORF">PCL_07574</name>
</gene>
<feature type="region of interest" description="Disordered" evidence="1">
    <location>
        <begin position="45"/>
        <end position="68"/>
    </location>
</feature>
<evidence type="ECO:0000313" key="3">
    <source>
        <dbReference type="Proteomes" id="UP000245956"/>
    </source>
</evidence>
<dbReference type="AlphaFoldDB" id="A0A2U3EIJ2"/>
<name>A0A2U3EIJ2_PURLI</name>
<evidence type="ECO:0000256" key="1">
    <source>
        <dbReference type="SAM" id="MobiDB-lite"/>
    </source>
</evidence>
<evidence type="ECO:0000313" key="2">
    <source>
        <dbReference type="EMBL" id="PWI74260.1"/>
    </source>
</evidence>
<proteinExistence type="predicted"/>
<comment type="caution">
    <text evidence="2">The sequence shown here is derived from an EMBL/GenBank/DDBJ whole genome shotgun (WGS) entry which is preliminary data.</text>
</comment>